<keyword evidence="1" id="KW-0472">Membrane</keyword>
<dbReference type="AlphaFoldDB" id="A0A9D2MA62"/>
<organism evidence="2 3">
    <name type="scientific">Candidatus Flavonifractor intestinipullorum</name>
    <dbReference type="NCBI Taxonomy" id="2838587"/>
    <lineage>
        <taxon>Bacteria</taxon>
        <taxon>Bacillati</taxon>
        <taxon>Bacillota</taxon>
        <taxon>Clostridia</taxon>
        <taxon>Eubacteriales</taxon>
        <taxon>Oscillospiraceae</taxon>
        <taxon>Flavonifractor</taxon>
    </lineage>
</organism>
<keyword evidence="1" id="KW-0812">Transmembrane</keyword>
<feature type="transmembrane region" description="Helical" evidence="1">
    <location>
        <begin position="12"/>
        <end position="33"/>
    </location>
</feature>
<dbReference type="EMBL" id="DWYC01000053">
    <property type="protein sequence ID" value="HJB57055.1"/>
    <property type="molecule type" value="Genomic_DNA"/>
</dbReference>
<dbReference type="Proteomes" id="UP000824208">
    <property type="component" value="Unassembled WGS sequence"/>
</dbReference>
<name>A0A9D2MA62_9FIRM</name>
<gene>
    <name evidence="2" type="ORF">H9714_05850</name>
</gene>
<proteinExistence type="predicted"/>
<comment type="caution">
    <text evidence="2">The sequence shown here is derived from an EMBL/GenBank/DDBJ whole genome shotgun (WGS) entry which is preliminary data.</text>
</comment>
<protein>
    <submittedName>
        <fullName evidence="2">Uncharacterized protein</fullName>
    </submittedName>
</protein>
<evidence type="ECO:0000313" key="3">
    <source>
        <dbReference type="Proteomes" id="UP000824208"/>
    </source>
</evidence>
<evidence type="ECO:0000256" key="1">
    <source>
        <dbReference type="SAM" id="Phobius"/>
    </source>
</evidence>
<evidence type="ECO:0000313" key="2">
    <source>
        <dbReference type="EMBL" id="HJB57055.1"/>
    </source>
</evidence>
<reference evidence="2" key="2">
    <citation type="submission" date="2021-04" db="EMBL/GenBank/DDBJ databases">
        <authorList>
            <person name="Gilroy R."/>
        </authorList>
    </citation>
    <scope>NUCLEOTIDE SEQUENCE</scope>
    <source>
        <strain evidence="2">CHK189-11263</strain>
    </source>
</reference>
<reference evidence="2" key="1">
    <citation type="journal article" date="2021" name="PeerJ">
        <title>Extensive microbial diversity within the chicken gut microbiome revealed by metagenomics and culture.</title>
        <authorList>
            <person name="Gilroy R."/>
            <person name="Ravi A."/>
            <person name="Getino M."/>
            <person name="Pursley I."/>
            <person name="Horton D.L."/>
            <person name="Alikhan N.F."/>
            <person name="Baker D."/>
            <person name="Gharbi K."/>
            <person name="Hall N."/>
            <person name="Watson M."/>
            <person name="Adriaenssens E.M."/>
            <person name="Foster-Nyarko E."/>
            <person name="Jarju S."/>
            <person name="Secka A."/>
            <person name="Antonio M."/>
            <person name="Oren A."/>
            <person name="Chaudhuri R.R."/>
            <person name="La Ragione R."/>
            <person name="Hildebrand F."/>
            <person name="Pallen M.J."/>
        </authorList>
    </citation>
    <scope>NUCLEOTIDE SEQUENCE</scope>
    <source>
        <strain evidence="2">CHK189-11263</strain>
    </source>
</reference>
<accession>A0A9D2MA62</accession>
<keyword evidence="1" id="KW-1133">Transmembrane helix</keyword>
<sequence>MDNRHSSPFGVGIITIITVLLVLTLSIFAALTFSTARADLALSEINAQTVQNYYAADALAAEHYAQFAAGSRESLEESIPIDEKQSLHLHLERDADGRVVILAWETVPETIEEDDLGPGYQLWGAP</sequence>